<name>A0A328U2T9_9BACL</name>
<dbReference type="PROSITE" id="PS51257">
    <property type="entry name" value="PROKAR_LIPOPROTEIN"/>
    <property type="match status" value="1"/>
</dbReference>
<dbReference type="AlphaFoldDB" id="A0A328U2T9"/>
<dbReference type="EMBL" id="QLUW01000002">
    <property type="protein sequence ID" value="RAP76093.1"/>
    <property type="molecule type" value="Genomic_DNA"/>
</dbReference>
<protein>
    <submittedName>
        <fullName evidence="1">Uncharacterized protein</fullName>
    </submittedName>
</protein>
<evidence type="ECO:0000313" key="2">
    <source>
        <dbReference type="Proteomes" id="UP000249260"/>
    </source>
</evidence>
<reference evidence="1 2" key="1">
    <citation type="submission" date="2018-06" db="EMBL/GenBank/DDBJ databases">
        <title>Paenibacillus montanisoli sp. nov., isolated from mountain area soil.</title>
        <authorList>
            <person name="Wu M."/>
        </authorList>
    </citation>
    <scope>NUCLEOTIDE SEQUENCE [LARGE SCALE GENOMIC DNA]</scope>
    <source>
        <strain evidence="1 2">RA17</strain>
    </source>
</reference>
<evidence type="ECO:0000313" key="1">
    <source>
        <dbReference type="EMBL" id="RAP76093.1"/>
    </source>
</evidence>
<accession>A0A328U2T9</accession>
<dbReference type="RefSeq" id="WP_112882317.1">
    <property type="nucleotide sequence ID" value="NZ_QLUW01000002.1"/>
</dbReference>
<sequence length="126" mass="13892">MFRVVIVFICLGLLLVGCRSSDDEGLEGQIEKVETNHFVVDCSDEANKGKKGAIDAVGYGCNVEYTHQTIFRDESGKALKIDDFSSGSIVNVVFEKPVNIRESIAKKKPFVVTAKEIVLLTNEDNH</sequence>
<keyword evidence="2" id="KW-1185">Reference proteome</keyword>
<dbReference type="Proteomes" id="UP000249260">
    <property type="component" value="Unassembled WGS sequence"/>
</dbReference>
<organism evidence="1 2">
    <name type="scientific">Paenibacillus montanisoli</name>
    <dbReference type="NCBI Taxonomy" id="2081970"/>
    <lineage>
        <taxon>Bacteria</taxon>
        <taxon>Bacillati</taxon>
        <taxon>Bacillota</taxon>
        <taxon>Bacilli</taxon>
        <taxon>Bacillales</taxon>
        <taxon>Paenibacillaceae</taxon>
        <taxon>Paenibacillus</taxon>
    </lineage>
</organism>
<proteinExistence type="predicted"/>
<dbReference type="OrthoDB" id="2663534at2"/>
<gene>
    <name evidence="1" type="ORF">DL346_11770</name>
</gene>
<comment type="caution">
    <text evidence="1">The sequence shown here is derived from an EMBL/GenBank/DDBJ whole genome shotgun (WGS) entry which is preliminary data.</text>
</comment>